<evidence type="ECO:0000313" key="18">
    <source>
        <dbReference type="Proteomes" id="UP000516437"/>
    </source>
</evidence>
<dbReference type="Gene3D" id="3.30.200.20">
    <property type="entry name" value="Phosphorylase Kinase, domain 1"/>
    <property type="match status" value="1"/>
</dbReference>
<keyword evidence="7 13" id="KW-0547">Nucleotide-binding</keyword>
<keyword evidence="3" id="KW-0723">Serine/threonine-protein kinase</keyword>
<keyword evidence="4" id="KW-0808">Transferase</keyword>
<dbReference type="PROSITE" id="PS50011">
    <property type="entry name" value="PROTEIN_KINASE_DOM"/>
    <property type="match status" value="1"/>
</dbReference>
<dbReference type="InterPro" id="IPR017441">
    <property type="entry name" value="Protein_kinase_ATP_BS"/>
</dbReference>
<dbReference type="Pfam" id="PF01476">
    <property type="entry name" value="LysM"/>
    <property type="match status" value="1"/>
</dbReference>
<dbReference type="Gene3D" id="1.10.510.10">
    <property type="entry name" value="Transferase(Phosphotransferase) domain 1"/>
    <property type="match status" value="1"/>
</dbReference>
<organism evidence="17 18">
    <name type="scientific">Morella rubra</name>
    <name type="common">Chinese bayberry</name>
    <dbReference type="NCBI Taxonomy" id="262757"/>
    <lineage>
        <taxon>Eukaryota</taxon>
        <taxon>Viridiplantae</taxon>
        <taxon>Streptophyta</taxon>
        <taxon>Embryophyta</taxon>
        <taxon>Tracheophyta</taxon>
        <taxon>Spermatophyta</taxon>
        <taxon>Magnoliopsida</taxon>
        <taxon>eudicotyledons</taxon>
        <taxon>Gunneridae</taxon>
        <taxon>Pentapetalae</taxon>
        <taxon>rosids</taxon>
        <taxon>fabids</taxon>
        <taxon>Fagales</taxon>
        <taxon>Myricaceae</taxon>
        <taxon>Morella</taxon>
    </lineage>
</organism>
<evidence type="ECO:0000256" key="13">
    <source>
        <dbReference type="PROSITE-ProRule" id="PRU10141"/>
    </source>
</evidence>
<dbReference type="InterPro" id="IPR000719">
    <property type="entry name" value="Prot_kinase_dom"/>
</dbReference>
<evidence type="ECO:0000256" key="5">
    <source>
        <dbReference type="ARBA" id="ARBA00022692"/>
    </source>
</evidence>
<dbReference type="PROSITE" id="PS51782">
    <property type="entry name" value="LYSM"/>
    <property type="match status" value="1"/>
</dbReference>
<keyword evidence="5" id="KW-0812">Transmembrane</keyword>
<dbReference type="InterPro" id="IPR044812">
    <property type="entry name" value="CERK1/LYK3-like"/>
</dbReference>
<dbReference type="GO" id="GO:0019199">
    <property type="term" value="F:transmembrane receptor protein kinase activity"/>
    <property type="evidence" value="ECO:0007669"/>
    <property type="project" value="InterPro"/>
</dbReference>
<keyword evidence="11" id="KW-0472">Membrane</keyword>
<evidence type="ECO:0000256" key="2">
    <source>
        <dbReference type="ARBA" id="ARBA00022475"/>
    </source>
</evidence>
<evidence type="ECO:0000256" key="3">
    <source>
        <dbReference type="ARBA" id="ARBA00022527"/>
    </source>
</evidence>
<evidence type="ECO:0000256" key="12">
    <source>
        <dbReference type="ARBA" id="ARBA00023157"/>
    </source>
</evidence>
<evidence type="ECO:0000259" key="16">
    <source>
        <dbReference type="PROSITE" id="PS51782"/>
    </source>
</evidence>
<accession>A0A6A1W438</accession>
<evidence type="ECO:0000256" key="10">
    <source>
        <dbReference type="ARBA" id="ARBA00022989"/>
    </source>
</evidence>
<dbReference type="Gene3D" id="3.10.350.10">
    <property type="entry name" value="LysM domain"/>
    <property type="match status" value="1"/>
</dbReference>
<dbReference type="GO" id="GO:0005886">
    <property type="term" value="C:plasma membrane"/>
    <property type="evidence" value="ECO:0007669"/>
    <property type="project" value="UniProtKB-SubCell"/>
</dbReference>
<feature type="domain" description="LysM" evidence="16">
    <location>
        <begin position="156"/>
        <end position="200"/>
    </location>
</feature>
<dbReference type="SUPFAM" id="SSF54106">
    <property type="entry name" value="LysM domain"/>
    <property type="match status" value="1"/>
</dbReference>
<evidence type="ECO:0000259" key="15">
    <source>
        <dbReference type="PROSITE" id="PS50011"/>
    </source>
</evidence>
<name>A0A6A1W438_9ROSI</name>
<evidence type="ECO:0000256" key="1">
    <source>
        <dbReference type="ARBA" id="ARBA00004162"/>
    </source>
</evidence>
<dbReference type="PANTHER" id="PTHR46204:SF10">
    <property type="entry name" value="LYSM DOMAIN RECEPTOR-LIKE KINASE 3"/>
    <property type="match status" value="1"/>
</dbReference>
<keyword evidence="6 14" id="KW-0732">Signal</keyword>
<dbReference type="GO" id="GO:0005524">
    <property type="term" value="F:ATP binding"/>
    <property type="evidence" value="ECO:0007669"/>
    <property type="project" value="UniProtKB-UniRule"/>
</dbReference>
<keyword evidence="9 13" id="KW-0067">ATP-binding</keyword>
<dbReference type="EMBL" id="RXIC02000021">
    <property type="protein sequence ID" value="KAB1218498.1"/>
    <property type="molecule type" value="Genomic_DNA"/>
</dbReference>
<comment type="caution">
    <text evidence="17">The sequence shown here is derived from an EMBL/GenBank/DDBJ whole genome shotgun (WGS) entry which is preliminary data.</text>
</comment>
<dbReference type="InterPro" id="IPR036779">
    <property type="entry name" value="LysM_dom_sf"/>
</dbReference>
<evidence type="ECO:0000256" key="14">
    <source>
        <dbReference type="SAM" id="SignalP"/>
    </source>
</evidence>
<dbReference type="InterPro" id="IPR018392">
    <property type="entry name" value="LysM"/>
</dbReference>
<proteinExistence type="predicted"/>
<evidence type="ECO:0000313" key="17">
    <source>
        <dbReference type="EMBL" id="KAB1218498.1"/>
    </source>
</evidence>
<sequence>MSIVGAPLPFVLTLLVLLVRSHSVFSYPTPMNCTDTSRLCTSFLAFKPQPNQTLALIQSMFDVLPSDITVEEGSNGFDYLFIRKNCSCLSTSKQYATNTTFTVRSNEGFVNDMALQAYDGLAFLLPNTTRRPARVGAVVSLRLFCGCSSGLWNYLTSYVLKDGDSVESLASRFGVSMDSIEQVNGIENPDNVTVGALYYIPLNSVPGEPYPLENNIPPTPVPAPSVDSFSVNQENHKAHVPYGWIIGSSGIGLALILLSIVGCVSMKSSKCCTEARGSPTKDPEDKVSHKFHILRNPSFCCASGRYVCCRSQDGKPTNGESTNHQVAIPKGIVSQLLLLGSILDLVPEVSVGSQAVHRILVYSVAREYITDYSSCSRLRKSYAASFHSYLDLSLGTDVFDMEKPVVFTYEEIFSATFGFSESSLLGHGTYGSVYYALLRDQEVAIKRMTATKTKEFILEMKVLCKVHHTNLVELIGYAATDDELFLIYEYAQKGSLRSHLHDPHNKDHTSLSWIMRVQIALDAGRGLEYIHEHTKTHYVHRDIKTSNILLDGTFRAKISDFGLAKLIGIKGEGEVSTTKVVGTYGYLAPEYLSNGLATTKSDVYAFGVVLFELISGKEAIIRTEGVMMKNPERRSLASVMAVLAKQCVDEDPILRPDMKQLVISLSQILLSSVEWEATLAGNSQVFSGLVQGR</sequence>
<dbReference type="OrthoDB" id="1668230at2759"/>
<dbReference type="Pfam" id="PF07714">
    <property type="entry name" value="PK_Tyr_Ser-Thr"/>
    <property type="match status" value="1"/>
</dbReference>
<dbReference type="FunFam" id="3.30.200.20:FF:000526">
    <property type="entry name" value="Kinase family protein"/>
    <property type="match status" value="1"/>
</dbReference>
<dbReference type="SUPFAM" id="SSF56112">
    <property type="entry name" value="Protein kinase-like (PK-like)"/>
    <property type="match status" value="1"/>
</dbReference>
<evidence type="ECO:0000256" key="11">
    <source>
        <dbReference type="ARBA" id="ARBA00023136"/>
    </source>
</evidence>
<evidence type="ECO:0000256" key="8">
    <source>
        <dbReference type="ARBA" id="ARBA00022777"/>
    </source>
</evidence>
<dbReference type="SMART" id="SM00220">
    <property type="entry name" value="S_TKc"/>
    <property type="match status" value="1"/>
</dbReference>
<dbReference type="Proteomes" id="UP000516437">
    <property type="component" value="Chromosome 3"/>
</dbReference>
<dbReference type="GO" id="GO:0004674">
    <property type="term" value="F:protein serine/threonine kinase activity"/>
    <property type="evidence" value="ECO:0007669"/>
    <property type="project" value="UniProtKB-KW"/>
</dbReference>
<dbReference type="InterPro" id="IPR011009">
    <property type="entry name" value="Kinase-like_dom_sf"/>
</dbReference>
<keyword evidence="17" id="KW-0675">Receptor</keyword>
<keyword evidence="10" id="KW-1133">Transmembrane helix</keyword>
<dbReference type="FunFam" id="1.10.510.10:FF:000468">
    <property type="entry name" value="PTI1-like tyrosine-protein kinase 3"/>
    <property type="match status" value="1"/>
</dbReference>
<keyword evidence="2" id="KW-1003">Cell membrane</keyword>
<evidence type="ECO:0000256" key="7">
    <source>
        <dbReference type="ARBA" id="ARBA00022741"/>
    </source>
</evidence>
<keyword evidence="12" id="KW-1015">Disulfide bond</keyword>
<evidence type="ECO:0000256" key="6">
    <source>
        <dbReference type="ARBA" id="ARBA00022729"/>
    </source>
</evidence>
<gene>
    <name evidence="17" type="ORF">CJ030_MR3G026378</name>
</gene>
<dbReference type="GO" id="GO:0045087">
    <property type="term" value="P:innate immune response"/>
    <property type="evidence" value="ECO:0007669"/>
    <property type="project" value="InterPro"/>
</dbReference>
<comment type="subcellular location">
    <subcellularLocation>
        <location evidence="1">Cell membrane</location>
        <topology evidence="1">Single-pass membrane protein</topology>
    </subcellularLocation>
</comment>
<dbReference type="PANTHER" id="PTHR46204">
    <property type="entry name" value="CHITIN ELICITOR RECEPTOR KINASE 1-RELATED"/>
    <property type="match status" value="1"/>
</dbReference>
<feature type="domain" description="Protein kinase" evidence="15">
    <location>
        <begin position="419"/>
        <end position="670"/>
    </location>
</feature>
<keyword evidence="18" id="KW-1185">Reference proteome</keyword>
<dbReference type="AlphaFoldDB" id="A0A6A1W438"/>
<evidence type="ECO:0000256" key="9">
    <source>
        <dbReference type="ARBA" id="ARBA00022840"/>
    </source>
</evidence>
<dbReference type="InterPro" id="IPR008271">
    <property type="entry name" value="Ser/Thr_kinase_AS"/>
</dbReference>
<feature type="signal peptide" evidence="14">
    <location>
        <begin position="1"/>
        <end position="26"/>
    </location>
</feature>
<feature type="binding site" evidence="13">
    <location>
        <position position="446"/>
    </location>
    <ligand>
        <name>ATP</name>
        <dbReference type="ChEBI" id="CHEBI:30616"/>
    </ligand>
</feature>
<keyword evidence="8 17" id="KW-0418">Kinase</keyword>
<protein>
    <submittedName>
        <fullName evidence="17">LysM domain receptor-like kinase 3</fullName>
    </submittedName>
</protein>
<dbReference type="PROSITE" id="PS00108">
    <property type="entry name" value="PROTEIN_KINASE_ST"/>
    <property type="match status" value="1"/>
</dbReference>
<dbReference type="InterPro" id="IPR001245">
    <property type="entry name" value="Ser-Thr/Tyr_kinase_cat_dom"/>
</dbReference>
<dbReference type="PROSITE" id="PS00107">
    <property type="entry name" value="PROTEIN_KINASE_ATP"/>
    <property type="match status" value="1"/>
</dbReference>
<dbReference type="SMART" id="SM00257">
    <property type="entry name" value="LysM"/>
    <property type="match status" value="1"/>
</dbReference>
<feature type="chain" id="PRO_5025378583" evidence="14">
    <location>
        <begin position="27"/>
        <end position="693"/>
    </location>
</feature>
<evidence type="ECO:0000256" key="4">
    <source>
        <dbReference type="ARBA" id="ARBA00022679"/>
    </source>
</evidence>
<reference evidence="17 18" key="1">
    <citation type="journal article" date="2019" name="Plant Biotechnol. J.">
        <title>The red bayberry genome and genetic basis of sex determination.</title>
        <authorList>
            <person name="Jia H.M."/>
            <person name="Jia H.J."/>
            <person name="Cai Q.L."/>
            <person name="Wang Y."/>
            <person name="Zhao H.B."/>
            <person name="Yang W.F."/>
            <person name="Wang G.Y."/>
            <person name="Li Y.H."/>
            <person name="Zhan D.L."/>
            <person name="Shen Y.T."/>
            <person name="Niu Q.F."/>
            <person name="Chang L."/>
            <person name="Qiu J."/>
            <person name="Zhao L."/>
            <person name="Xie H.B."/>
            <person name="Fu W.Y."/>
            <person name="Jin J."/>
            <person name="Li X.W."/>
            <person name="Jiao Y."/>
            <person name="Zhou C.C."/>
            <person name="Tu T."/>
            <person name="Chai C.Y."/>
            <person name="Gao J.L."/>
            <person name="Fan L.J."/>
            <person name="van de Weg E."/>
            <person name="Wang J.Y."/>
            <person name="Gao Z.S."/>
        </authorList>
    </citation>
    <scope>NUCLEOTIDE SEQUENCE [LARGE SCALE GENOMIC DNA]</scope>
    <source>
        <tissue evidence="17">Leaves</tissue>
    </source>
</reference>